<reference evidence="6 7" key="1">
    <citation type="submission" date="2016-05" db="EMBL/GenBank/DDBJ databases">
        <title>Complete genome sequence of Novosphingobium guangzhouense SA925(T).</title>
        <authorList>
            <person name="Sha S."/>
        </authorList>
    </citation>
    <scope>NUCLEOTIDE SEQUENCE [LARGE SCALE GENOMIC DNA]</scope>
    <source>
        <strain evidence="6 7">SA925</strain>
    </source>
</reference>
<comment type="subcellular location">
    <subcellularLocation>
        <location evidence="1">Membrane</location>
        <topology evidence="1">Single-pass membrane protein</topology>
    </subcellularLocation>
</comment>
<feature type="region of interest" description="Disordered" evidence="5">
    <location>
        <begin position="59"/>
        <end position="79"/>
    </location>
</feature>
<keyword evidence="6" id="KW-0378">Hydrolase</keyword>
<gene>
    <name evidence="6" type="ORF">A8V01_07255</name>
</gene>
<evidence type="ECO:0000256" key="3">
    <source>
        <dbReference type="ARBA" id="ARBA00022989"/>
    </source>
</evidence>
<proteinExistence type="predicted"/>
<evidence type="ECO:0000256" key="5">
    <source>
        <dbReference type="SAM" id="MobiDB-lite"/>
    </source>
</evidence>
<accession>A0A2K2FVP1</accession>
<dbReference type="PANTHER" id="PTHR30168:SF0">
    <property type="entry name" value="INNER MEMBRANE PROTEIN"/>
    <property type="match status" value="1"/>
</dbReference>
<dbReference type="OrthoDB" id="9774900at2"/>
<dbReference type="AlphaFoldDB" id="A0A2K2FVP1"/>
<dbReference type="RefSeq" id="WP_103098193.1">
    <property type="nucleotide sequence ID" value="NZ_LYMM01000062.1"/>
</dbReference>
<sequence length="290" mass="31225">MRLDDFDPDNIKVTEGGRGGGFPIGGGKLGCGTLVIVLIGALVFGVDPGQMLGTIENVQQQSPATPQEPAAGSRSTGEICSRTPYSREACNALSSLNSTWQPLFQKANIPFEQPTLTFYTGGTRSGCGAAQSAMGPFYCPADQGIYIDVSFYDQMDKQLGARGDFARYYVIAHEYGHHVQHLTGLDRQVRQAQQQNPSQENALQVRMELQADCYAGVWAGKHRDLIEPGDMEEGLTAASAIGDDTLMKNAGQAVTPESFTHGSSAERMRWLKRGLDTGNEDACDTFSSTG</sequence>
<keyword evidence="7" id="KW-1185">Reference proteome</keyword>
<dbReference type="Proteomes" id="UP000236327">
    <property type="component" value="Unassembled WGS sequence"/>
</dbReference>
<organism evidence="6 7">
    <name type="scientific">Novosphingobium guangzhouense</name>
    <dbReference type="NCBI Taxonomy" id="1850347"/>
    <lineage>
        <taxon>Bacteria</taxon>
        <taxon>Pseudomonadati</taxon>
        <taxon>Pseudomonadota</taxon>
        <taxon>Alphaproteobacteria</taxon>
        <taxon>Sphingomonadales</taxon>
        <taxon>Sphingomonadaceae</taxon>
        <taxon>Novosphingobium</taxon>
    </lineage>
</organism>
<dbReference type="InterPro" id="IPR007343">
    <property type="entry name" value="Uncharacterised_pept_Zn_put"/>
</dbReference>
<dbReference type="EMBL" id="LYMM01000062">
    <property type="protein sequence ID" value="PNU02855.1"/>
    <property type="molecule type" value="Genomic_DNA"/>
</dbReference>
<keyword evidence="4" id="KW-0472">Membrane</keyword>
<keyword evidence="6" id="KW-0482">Metalloprotease</keyword>
<dbReference type="Pfam" id="PF04228">
    <property type="entry name" value="Zn_peptidase"/>
    <property type="match status" value="1"/>
</dbReference>
<evidence type="ECO:0000313" key="6">
    <source>
        <dbReference type="EMBL" id="PNU02855.1"/>
    </source>
</evidence>
<evidence type="ECO:0000313" key="7">
    <source>
        <dbReference type="Proteomes" id="UP000236327"/>
    </source>
</evidence>
<dbReference type="GO" id="GO:0008237">
    <property type="term" value="F:metallopeptidase activity"/>
    <property type="evidence" value="ECO:0007669"/>
    <property type="project" value="UniProtKB-KW"/>
</dbReference>
<name>A0A2K2FVP1_9SPHN</name>
<dbReference type="GO" id="GO:0006508">
    <property type="term" value="P:proteolysis"/>
    <property type="evidence" value="ECO:0007669"/>
    <property type="project" value="UniProtKB-KW"/>
</dbReference>
<protein>
    <submittedName>
        <fullName evidence="6">Zinc metalloprotease</fullName>
    </submittedName>
</protein>
<evidence type="ECO:0000256" key="4">
    <source>
        <dbReference type="ARBA" id="ARBA00023136"/>
    </source>
</evidence>
<dbReference type="PANTHER" id="PTHR30168">
    <property type="entry name" value="PUTATIVE MEMBRANE PROTEIN YPFJ"/>
    <property type="match status" value="1"/>
</dbReference>
<evidence type="ECO:0000256" key="2">
    <source>
        <dbReference type="ARBA" id="ARBA00022692"/>
    </source>
</evidence>
<keyword evidence="6" id="KW-0645">Protease</keyword>
<evidence type="ECO:0000256" key="1">
    <source>
        <dbReference type="ARBA" id="ARBA00004167"/>
    </source>
</evidence>
<keyword evidence="3" id="KW-1133">Transmembrane helix</keyword>
<keyword evidence="2" id="KW-0812">Transmembrane</keyword>
<comment type="caution">
    <text evidence="6">The sequence shown here is derived from an EMBL/GenBank/DDBJ whole genome shotgun (WGS) entry which is preliminary data.</text>
</comment>
<dbReference type="GO" id="GO:0016020">
    <property type="term" value="C:membrane"/>
    <property type="evidence" value="ECO:0007669"/>
    <property type="project" value="UniProtKB-SubCell"/>
</dbReference>